<gene>
    <name evidence="1" type="ORF">SDC9_09098</name>
</gene>
<dbReference type="EMBL" id="VSSQ01000021">
    <property type="protein sequence ID" value="MPL63470.1"/>
    <property type="molecule type" value="Genomic_DNA"/>
</dbReference>
<organism evidence="1">
    <name type="scientific">bioreactor metagenome</name>
    <dbReference type="NCBI Taxonomy" id="1076179"/>
    <lineage>
        <taxon>unclassified sequences</taxon>
        <taxon>metagenomes</taxon>
        <taxon>ecological metagenomes</taxon>
    </lineage>
</organism>
<name>A0A644T9G0_9ZZZZ</name>
<protein>
    <submittedName>
        <fullName evidence="1">Uncharacterized protein</fullName>
    </submittedName>
</protein>
<comment type="caution">
    <text evidence="1">The sequence shown here is derived from an EMBL/GenBank/DDBJ whole genome shotgun (WGS) entry which is preliminary data.</text>
</comment>
<accession>A0A644T9G0</accession>
<dbReference type="InterPro" id="IPR028985">
    <property type="entry name" value="Bacillus_phage_prot-like"/>
</dbReference>
<evidence type="ECO:0000313" key="1">
    <source>
        <dbReference type="EMBL" id="MPL63470.1"/>
    </source>
</evidence>
<dbReference type="AlphaFoldDB" id="A0A644T9G0"/>
<sequence>MTKEEILAMKPGRDLDIKVALEVMGYMWFTHLIHFSEEMTVKWLGTQADLDASKGAFVAVKPEKVYELKQRDRFDEAVPNYSTDLDAARQVAGKILGSGCQISEGLSAEQVCKIALEKVGC</sequence>
<reference evidence="1" key="1">
    <citation type="submission" date="2019-08" db="EMBL/GenBank/DDBJ databases">
        <authorList>
            <person name="Kucharzyk K."/>
            <person name="Murdoch R.W."/>
            <person name="Higgins S."/>
            <person name="Loffler F."/>
        </authorList>
    </citation>
    <scope>NUCLEOTIDE SEQUENCE</scope>
</reference>
<proteinExistence type="predicted"/>
<dbReference type="Gene3D" id="3.30.2120.10">
    <property type="entry name" value="Bacillus phage protein-like"/>
    <property type="match status" value="1"/>
</dbReference>